<keyword evidence="1" id="KW-0472">Membrane</keyword>
<feature type="domain" description="Phosphatidic acid phosphatase type 2/haloperoxidase" evidence="2">
    <location>
        <begin position="115"/>
        <end position="186"/>
    </location>
</feature>
<name>A0ABW3MUX6_9MICO</name>
<proteinExistence type="predicted"/>
<dbReference type="SUPFAM" id="SSF48317">
    <property type="entry name" value="Acid phosphatase/Vanadium-dependent haloperoxidase"/>
    <property type="match status" value="1"/>
</dbReference>
<dbReference type="EMBL" id="JBHTKH010000005">
    <property type="protein sequence ID" value="MFD1054512.1"/>
    <property type="molecule type" value="Genomic_DNA"/>
</dbReference>
<keyword evidence="1" id="KW-1133">Transmembrane helix</keyword>
<feature type="transmembrane region" description="Helical" evidence="1">
    <location>
        <begin position="60"/>
        <end position="81"/>
    </location>
</feature>
<organism evidence="3 4">
    <name type="scientific">Terrabacter terrigena</name>
    <dbReference type="NCBI Taxonomy" id="574718"/>
    <lineage>
        <taxon>Bacteria</taxon>
        <taxon>Bacillati</taxon>
        <taxon>Actinomycetota</taxon>
        <taxon>Actinomycetes</taxon>
        <taxon>Micrococcales</taxon>
        <taxon>Intrasporangiaceae</taxon>
        <taxon>Terrabacter</taxon>
    </lineage>
</organism>
<sequence length="214" mass="21820">MPHRDRLGWALLALASAGGLVVTALVVGRTGVGVTADEAVRNWLLNTLPGPLRLGLDRIARPLVIVALAPTVCVLALLALVRRSWRRAVAGLAVPAAATLTTLELRGRDAFGIGGDAFPSNHAAAGLGLLVGLAVVWPRPVTRRGLVALVVGALVVGLGNVTWYAHQPRDVLASALVVVGVAAASFAALGGDSPNLARASGEPTRTGPAQVRSS</sequence>
<protein>
    <submittedName>
        <fullName evidence="3">Phosphatase PAP2 family protein</fullName>
    </submittedName>
</protein>
<evidence type="ECO:0000313" key="3">
    <source>
        <dbReference type="EMBL" id="MFD1054512.1"/>
    </source>
</evidence>
<feature type="transmembrane region" description="Helical" evidence="1">
    <location>
        <begin position="146"/>
        <end position="165"/>
    </location>
</feature>
<reference evidence="4" key="1">
    <citation type="journal article" date="2019" name="Int. J. Syst. Evol. Microbiol.">
        <title>The Global Catalogue of Microorganisms (GCM) 10K type strain sequencing project: providing services to taxonomists for standard genome sequencing and annotation.</title>
        <authorList>
            <consortium name="The Broad Institute Genomics Platform"/>
            <consortium name="The Broad Institute Genome Sequencing Center for Infectious Disease"/>
            <person name="Wu L."/>
            <person name="Ma J."/>
        </authorList>
    </citation>
    <scope>NUCLEOTIDE SEQUENCE [LARGE SCALE GENOMIC DNA]</scope>
    <source>
        <strain evidence="4">CCUG 57508</strain>
    </source>
</reference>
<dbReference type="InterPro" id="IPR036938">
    <property type="entry name" value="PAP2/HPO_sf"/>
</dbReference>
<dbReference type="RefSeq" id="WP_386052413.1">
    <property type="nucleotide sequence ID" value="NZ_JBHTKH010000005.1"/>
</dbReference>
<accession>A0ABW3MUX6</accession>
<feature type="transmembrane region" description="Helical" evidence="1">
    <location>
        <begin position="171"/>
        <end position="190"/>
    </location>
</feature>
<gene>
    <name evidence="3" type="ORF">ACFQ2V_09375</name>
</gene>
<evidence type="ECO:0000313" key="4">
    <source>
        <dbReference type="Proteomes" id="UP001597046"/>
    </source>
</evidence>
<keyword evidence="4" id="KW-1185">Reference proteome</keyword>
<comment type="caution">
    <text evidence="3">The sequence shown here is derived from an EMBL/GenBank/DDBJ whole genome shotgun (WGS) entry which is preliminary data.</text>
</comment>
<keyword evidence="1" id="KW-0812">Transmembrane</keyword>
<dbReference type="InterPro" id="IPR000326">
    <property type="entry name" value="PAP2/HPO"/>
</dbReference>
<dbReference type="Pfam" id="PF01569">
    <property type="entry name" value="PAP2"/>
    <property type="match status" value="1"/>
</dbReference>
<evidence type="ECO:0000259" key="2">
    <source>
        <dbReference type="Pfam" id="PF01569"/>
    </source>
</evidence>
<dbReference type="Gene3D" id="1.20.144.10">
    <property type="entry name" value="Phosphatidic acid phosphatase type 2/haloperoxidase"/>
    <property type="match status" value="1"/>
</dbReference>
<feature type="transmembrane region" description="Helical" evidence="1">
    <location>
        <begin position="88"/>
        <end position="105"/>
    </location>
</feature>
<evidence type="ECO:0000256" key="1">
    <source>
        <dbReference type="SAM" id="Phobius"/>
    </source>
</evidence>
<dbReference type="Proteomes" id="UP001597046">
    <property type="component" value="Unassembled WGS sequence"/>
</dbReference>
<feature type="transmembrane region" description="Helical" evidence="1">
    <location>
        <begin position="117"/>
        <end position="137"/>
    </location>
</feature>